<name>A0A498IAE5_MALDO</name>
<evidence type="ECO:0000313" key="1">
    <source>
        <dbReference type="EMBL" id="RXH78957.1"/>
    </source>
</evidence>
<reference evidence="1 2" key="1">
    <citation type="submission" date="2018-10" db="EMBL/GenBank/DDBJ databases">
        <title>A high-quality apple genome assembly.</title>
        <authorList>
            <person name="Hu J."/>
        </authorList>
    </citation>
    <scope>NUCLEOTIDE SEQUENCE [LARGE SCALE GENOMIC DNA]</scope>
    <source>
        <strain evidence="2">cv. HFTH1</strain>
        <tissue evidence="1">Young leaf</tissue>
    </source>
</reference>
<sequence>MASRCKSFSKPAFSLLKSAVNKPAFKATPMSSLPSTRLSINLSRYAKLFKPADSAVGLSTISASAVARI</sequence>
<organism evidence="1 2">
    <name type="scientific">Malus domestica</name>
    <name type="common">Apple</name>
    <name type="synonym">Pyrus malus</name>
    <dbReference type="NCBI Taxonomy" id="3750"/>
    <lineage>
        <taxon>Eukaryota</taxon>
        <taxon>Viridiplantae</taxon>
        <taxon>Streptophyta</taxon>
        <taxon>Embryophyta</taxon>
        <taxon>Tracheophyta</taxon>
        <taxon>Spermatophyta</taxon>
        <taxon>Magnoliopsida</taxon>
        <taxon>eudicotyledons</taxon>
        <taxon>Gunneridae</taxon>
        <taxon>Pentapetalae</taxon>
        <taxon>rosids</taxon>
        <taxon>fabids</taxon>
        <taxon>Rosales</taxon>
        <taxon>Rosaceae</taxon>
        <taxon>Amygdaloideae</taxon>
        <taxon>Maleae</taxon>
        <taxon>Malus</taxon>
    </lineage>
</organism>
<proteinExistence type="predicted"/>
<dbReference type="AlphaFoldDB" id="A0A498IAE5"/>
<accession>A0A498IAE5</accession>
<evidence type="ECO:0000313" key="2">
    <source>
        <dbReference type="Proteomes" id="UP000290289"/>
    </source>
</evidence>
<keyword evidence="2" id="KW-1185">Reference proteome</keyword>
<dbReference type="EMBL" id="RDQH01000339">
    <property type="protein sequence ID" value="RXH78957.1"/>
    <property type="molecule type" value="Genomic_DNA"/>
</dbReference>
<comment type="caution">
    <text evidence="1">The sequence shown here is derived from an EMBL/GenBank/DDBJ whole genome shotgun (WGS) entry which is preliminary data.</text>
</comment>
<dbReference type="Proteomes" id="UP000290289">
    <property type="component" value="Chromosome 13"/>
</dbReference>
<gene>
    <name evidence="1" type="ORF">DVH24_034164</name>
</gene>
<protein>
    <submittedName>
        <fullName evidence="1">Uncharacterized protein</fullName>
    </submittedName>
</protein>